<dbReference type="Proteomes" id="UP000482155">
    <property type="component" value="Unassembled WGS sequence"/>
</dbReference>
<organism evidence="2 3">
    <name type="scientific">Noviherbaspirillum galbum</name>
    <dbReference type="NCBI Taxonomy" id="2709383"/>
    <lineage>
        <taxon>Bacteria</taxon>
        <taxon>Pseudomonadati</taxon>
        <taxon>Pseudomonadota</taxon>
        <taxon>Betaproteobacteria</taxon>
        <taxon>Burkholderiales</taxon>
        <taxon>Oxalobacteraceae</taxon>
        <taxon>Noviherbaspirillum</taxon>
    </lineage>
</organism>
<dbReference type="RefSeq" id="WP_163967138.1">
    <property type="nucleotide sequence ID" value="NZ_JAAIVB010000069.1"/>
</dbReference>
<dbReference type="PRINTS" id="PR00411">
    <property type="entry name" value="PNDRDTASEI"/>
</dbReference>
<name>A0A6B3SRQ7_9BURK</name>
<dbReference type="GO" id="GO:0004497">
    <property type="term" value="F:monooxygenase activity"/>
    <property type="evidence" value="ECO:0007669"/>
    <property type="project" value="TreeGrafter"/>
</dbReference>
<evidence type="ECO:0000313" key="3">
    <source>
        <dbReference type="Proteomes" id="UP000482155"/>
    </source>
</evidence>
<dbReference type="SUPFAM" id="SSF51905">
    <property type="entry name" value="FAD/NAD(P)-binding domain"/>
    <property type="match status" value="1"/>
</dbReference>
<reference evidence="2 3" key="1">
    <citation type="submission" date="2020-02" db="EMBL/GenBank/DDBJ databases">
        <authorList>
            <person name="Kim M.K."/>
        </authorList>
    </citation>
    <scope>NUCLEOTIDE SEQUENCE [LARGE SCALE GENOMIC DNA]</scope>
    <source>
        <strain evidence="2 3">17J57-3</strain>
    </source>
</reference>
<evidence type="ECO:0000313" key="2">
    <source>
        <dbReference type="EMBL" id="NEX63331.1"/>
    </source>
</evidence>
<dbReference type="Pfam" id="PF13738">
    <property type="entry name" value="Pyr_redox_3"/>
    <property type="match status" value="1"/>
</dbReference>
<evidence type="ECO:0000256" key="1">
    <source>
        <dbReference type="ARBA" id="ARBA00023002"/>
    </source>
</evidence>
<dbReference type="PANTHER" id="PTHR43539">
    <property type="entry name" value="FLAVIN-BINDING MONOOXYGENASE-LIKE PROTEIN (AFU_ORTHOLOGUE AFUA_4G09220)"/>
    <property type="match status" value="1"/>
</dbReference>
<dbReference type="AlphaFoldDB" id="A0A6B3SRQ7"/>
<dbReference type="InterPro" id="IPR050982">
    <property type="entry name" value="Auxin_biosynth/cation_transpt"/>
</dbReference>
<proteinExistence type="predicted"/>
<dbReference type="PANTHER" id="PTHR43539:SF78">
    <property type="entry name" value="FLAVIN-CONTAINING MONOOXYGENASE"/>
    <property type="match status" value="1"/>
</dbReference>
<dbReference type="GO" id="GO:0050660">
    <property type="term" value="F:flavin adenine dinucleotide binding"/>
    <property type="evidence" value="ECO:0007669"/>
    <property type="project" value="TreeGrafter"/>
</dbReference>
<dbReference type="Gene3D" id="3.50.50.60">
    <property type="entry name" value="FAD/NAD(P)-binding domain"/>
    <property type="match status" value="1"/>
</dbReference>
<keyword evidence="1" id="KW-0560">Oxidoreductase</keyword>
<accession>A0A6B3SRQ7</accession>
<gene>
    <name evidence="2" type="ORF">G3574_19795</name>
</gene>
<dbReference type="InterPro" id="IPR036188">
    <property type="entry name" value="FAD/NAD-bd_sf"/>
</dbReference>
<dbReference type="EMBL" id="JAAIVB010000069">
    <property type="protein sequence ID" value="NEX63331.1"/>
    <property type="molecule type" value="Genomic_DNA"/>
</dbReference>
<dbReference type="PRINTS" id="PR00368">
    <property type="entry name" value="FADPNR"/>
</dbReference>
<protein>
    <submittedName>
        <fullName evidence="2">NAD(P)-binding domain-containing protein</fullName>
    </submittedName>
</protein>
<comment type="caution">
    <text evidence="2">The sequence shown here is derived from an EMBL/GenBank/DDBJ whole genome shotgun (WGS) entry which is preliminary data.</text>
</comment>
<sequence>MNTHSSLPIAVLGAGPVGLAAAAHLVQRGFKPIILEAGTSVGANLNTYRQVRLFSPWQYNIDRAAAELLTRAGWIAPAADVLPTAGEIIDDYLLPLASLAEIAAGLRLQHRVIRITRQGIDKVKTAGRESLPFVIRVETPEGEQEIVAHSVIDATGTWSQPNPLGANGLPALGERQVADRIAYGMPDIAGSERGRFTGKRVLVVGAGHSAAGNLIALAQLAEEAPGTQVVWAVRGNNLAKVFGGGDADQLPARGLLGTRIRQLQQAGGLEVHRNFRIHALNTDGGRLNVVGEAVDGRVPVIESIDEIVAATGARPNLEMSRELRVRLDPWLESTDALAPLIDPNLHSCGSVRPHGHRELAHPEQGYYAVGAKSYGRAPNFLMATGYEQVRSIVAALAGDMAAADDVQLELPETGVCSSRPIVGDDDGSCCGTTPAQATQPAATSAEAGCCGGKAPAGVDACCMQDADEKAKGNVGCGCGPMKPAAKPKVSACCA</sequence>
<keyword evidence="3" id="KW-1185">Reference proteome</keyword>